<feature type="region of interest" description="Disordered" evidence="1">
    <location>
        <begin position="170"/>
        <end position="222"/>
    </location>
</feature>
<accession>A0A0C2WSW9</accession>
<gene>
    <name evidence="2" type="ORF">M408DRAFT_121012</name>
</gene>
<reference evidence="2 3" key="1">
    <citation type="submission" date="2014-04" db="EMBL/GenBank/DDBJ databases">
        <authorList>
            <consortium name="DOE Joint Genome Institute"/>
            <person name="Kuo A."/>
            <person name="Zuccaro A."/>
            <person name="Kohler A."/>
            <person name="Nagy L.G."/>
            <person name="Floudas D."/>
            <person name="Copeland A."/>
            <person name="Barry K.W."/>
            <person name="Cichocki N."/>
            <person name="Veneault-Fourrey C."/>
            <person name="LaButti K."/>
            <person name="Lindquist E.A."/>
            <person name="Lipzen A."/>
            <person name="Lundell T."/>
            <person name="Morin E."/>
            <person name="Murat C."/>
            <person name="Sun H."/>
            <person name="Tunlid A."/>
            <person name="Henrissat B."/>
            <person name="Grigoriev I.V."/>
            <person name="Hibbett D.S."/>
            <person name="Martin F."/>
            <person name="Nordberg H.P."/>
            <person name="Cantor M.N."/>
            <person name="Hua S.X."/>
        </authorList>
    </citation>
    <scope>NUCLEOTIDE SEQUENCE [LARGE SCALE GENOMIC DNA]</scope>
    <source>
        <strain evidence="2 3">MAFF 305830</strain>
    </source>
</reference>
<name>A0A0C2WSW9_SERVB</name>
<sequence>MAQLKDLLLGSKEAMNSMGKLYLGGSWSIPPQGEFYDAPRYILDHIRRVPAYAIPPHLLSPATPTSTQGPSTSHPSRASTSSNVQQPSKPPIDIIELSDSDSDDDVVVVSTSLPTPRRPNPAPSPPPPPPQPTRPRGSLPEEPIDIDAIEDEIIDLTDSPARETVTLFEELPLSTEQNIPQPEGDASPRSSSDDSDGAQVARSLSVVEESSPESAPEFEGMDVDMDTGIEFDISAMQATNMDLSGPAEPNTPPMVNIRESIQNNDSTSSAVQMAVITTSYYR</sequence>
<dbReference type="HOGENOM" id="CLU_987521_0_0_1"/>
<feature type="compositionally biased region" description="Acidic residues" evidence="1">
    <location>
        <begin position="96"/>
        <end position="106"/>
    </location>
</feature>
<protein>
    <submittedName>
        <fullName evidence="2">Uncharacterized protein</fullName>
    </submittedName>
</protein>
<evidence type="ECO:0000313" key="3">
    <source>
        <dbReference type="Proteomes" id="UP000054097"/>
    </source>
</evidence>
<feature type="compositionally biased region" description="Pro residues" evidence="1">
    <location>
        <begin position="116"/>
        <end position="133"/>
    </location>
</feature>
<organism evidence="2 3">
    <name type="scientific">Serendipita vermifera MAFF 305830</name>
    <dbReference type="NCBI Taxonomy" id="933852"/>
    <lineage>
        <taxon>Eukaryota</taxon>
        <taxon>Fungi</taxon>
        <taxon>Dikarya</taxon>
        <taxon>Basidiomycota</taxon>
        <taxon>Agaricomycotina</taxon>
        <taxon>Agaricomycetes</taxon>
        <taxon>Sebacinales</taxon>
        <taxon>Serendipitaceae</taxon>
        <taxon>Serendipita</taxon>
    </lineage>
</organism>
<dbReference type="Proteomes" id="UP000054097">
    <property type="component" value="Unassembled WGS sequence"/>
</dbReference>
<keyword evidence="3" id="KW-1185">Reference proteome</keyword>
<reference evidence="3" key="2">
    <citation type="submission" date="2015-01" db="EMBL/GenBank/DDBJ databases">
        <title>Evolutionary Origins and Diversification of the Mycorrhizal Mutualists.</title>
        <authorList>
            <consortium name="DOE Joint Genome Institute"/>
            <consortium name="Mycorrhizal Genomics Consortium"/>
            <person name="Kohler A."/>
            <person name="Kuo A."/>
            <person name="Nagy L.G."/>
            <person name="Floudas D."/>
            <person name="Copeland A."/>
            <person name="Barry K.W."/>
            <person name="Cichocki N."/>
            <person name="Veneault-Fourrey C."/>
            <person name="LaButti K."/>
            <person name="Lindquist E.A."/>
            <person name="Lipzen A."/>
            <person name="Lundell T."/>
            <person name="Morin E."/>
            <person name="Murat C."/>
            <person name="Riley R."/>
            <person name="Ohm R."/>
            <person name="Sun H."/>
            <person name="Tunlid A."/>
            <person name="Henrissat B."/>
            <person name="Grigoriev I.V."/>
            <person name="Hibbett D.S."/>
            <person name="Martin F."/>
        </authorList>
    </citation>
    <scope>NUCLEOTIDE SEQUENCE [LARGE SCALE GENOMIC DNA]</scope>
    <source>
        <strain evidence="3">MAFF 305830</strain>
    </source>
</reference>
<feature type="compositionally biased region" description="Low complexity" evidence="1">
    <location>
        <begin position="203"/>
        <end position="218"/>
    </location>
</feature>
<feature type="compositionally biased region" description="Low complexity" evidence="1">
    <location>
        <begin position="70"/>
        <end position="82"/>
    </location>
</feature>
<evidence type="ECO:0000256" key="1">
    <source>
        <dbReference type="SAM" id="MobiDB-lite"/>
    </source>
</evidence>
<dbReference type="AlphaFoldDB" id="A0A0C2WSW9"/>
<evidence type="ECO:0000313" key="2">
    <source>
        <dbReference type="EMBL" id="KIM29228.1"/>
    </source>
</evidence>
<dbReference type="EMBL" id="KN824289">
    <property type="protein sequence ID" value="KIM29228.1"/>
    <property type="molecule type" value="Genomic_DNA"/>
</dbReference>
<proteinExistence type="predicted"/>
<feature type="region of interest" description="Disordered" evidence="1">
    <location>
        <begin position="57"/>
        <end position="142"/>
    </location>
</feature>